<reference evidence="1 2" key="1">
    <citation type="submission" date="2017-03" db="EMBL/GenBank/DDBJ databases">
        <title>Complete genome sequence of Candidatus 'Thiodictyon syntrophicum' sp. nov. strain Cad16T, a photolithoautotroph purple sulfur bacterium isolated from an alpine meromictic lake.</title>
        <authorList>
            <person name="Luedin S.M."/>
            <person name="Pothier J.F."/>
            <person name="Danza F."/>
            <person name="Storelli N."/>
            <person name="Wittwer M."/>
            <person name="Tonolla M."/>
        </authorList>
    </citation>
    <scope>NUCLEOTIDE SEQUENCE [LARGE SCALE GENOMIC DNA]</scope>
    <source>
        <strain evidence="1 2">Cad16T</strain>
    </source>
</reference>
<dbReference type="AlphaFoldDB" id="A0A2K8U525"/>
<protein>
    <recommendedName>
        <fullName evidence="3">HipA-like C-terminal domain-containing protein</fullName>
    </recommendedName>
</protein>
<dbReference type="KEGG" id="tsy:THSYN_06775"/>
<evidence type="ECO:0000313" key="2">
    <source>
        <dbReference type="Proteomes" id="UP000232638"/>
    </source>
</evidence>
<dbReference type="Proteomes" id="UP000232638">
    <property type="component" value="Chromosome"/>
</dbReference>
<gene>
    <name evidence="1" type="ORF">THSYN_06775</name>
</gene>
<dbReference type="OrthoDB" id="9805913at2"/>
<name>A0A2K8U525_9GAMM</name>
<evidence type="ECO:0000313" key="1">
    <source>
        <dbReference type="EMBL" id="AUB80684.1"/>
    </source>
</evidence>
<keyword evidence="2" id="KW-1185">Reference proteome</keyword>
<dbReference type="RefSeq" id="WP_100918474.1">
    <property type="nucleotide sequence ID" value="NZ_CP020370.1"/>
</dbReference>
<proteinExistence type="predicted"/>
<dbReference type="EMBL" id="CP020370">
    <property type="protein sequence ID" value="AUB80684.1"/>
    <property type="molecule type" value="Genomic_DNA"/>
</dbReference>
<accession>A0A2K8U525</accession>
<sequence length="130" mass="14723">MMVLAGAVGIEVPDVRHWSLIYRDPRTPTLAPAYDLVATFVYRPDGQGPEDMGLRFGRSHRFEDVRLGTFAALDRRLGAKAELADVARTLVNRVLAEWPIAQALLADRPELCRPIERMIRERAAQLLMKR</sequence>
<evidence type="ECO:0008006" key="3">
    <source>
        <dbReference type="Google" id="ProtNLM"/>
    </source>
</evidence>
<organism evidence="1 2">
    <name type="scientific">Candidatus Thiodictyon syntrophicum</name>
    <dbReference type="NCBI Taxonomy" id="1166950"/>
    <lineage>
        <taxon>Bacteria</taxon>
        <taxon>Pseudomonadati</taxon>
        <taxon>Pseudomonadota</taxon>
        <taxon>Gammaproteobacteria</taxon>
        <taxon>Chromatiales</taxon>
        <taxon>Chromatiaceae</taxon>
        <taxon>Thiodictyon</taxon>
    </lineage>
</organism>